<dbReference type="Proteomes" id="UP000198372">
    <property type="component" value="Unassembled WGS sequence"/>
</dbReference>
<dbReference type="InterPro" id="IPR050973">
    <property type="entry name" value="H3K9_Histone-Lys_N-MTase"/>
</dbReference>
<feature type="region of interest" description="Disordered" evidence="9">
    <location>
        <begin position="1"/>
        <end position="20"/>
    </location>
</feature>
<dbReference type="InterPro" id="IPR007728">
    <property type="entry name" value="Pre-SET_dom"/>
</dbReference>
<evidence type="ECO:0000256" key="5">
    <source>
        <dbReference type="ARBA" id="ARBA00022691"/>
    </source>
</evidence>
<dbReference type="PROSITE" id="PS50280">
    <property type="entry name" value="SET"/>
    <property type="match status" value="1"/>
</dbReference>
<evidence type="ECO:0000256" key="9">
    <source>
        <dbReference type="SAM" id="MobiDB-lite"/>
    </source>
</evidence>
<keyword evidence="4" id="KW-0808">Transferase</keyword>
<dbReference type="PANTHER" id="PTHR46223:SF3">
    <property type="entry name" value="HISTONE-LYSINE N-METHYLTRANSFERASE SET-23"/>
    <property type="match status" value="1"/>
</dbReference>
<keyword evidence="6" id="KW-0479">Metal-binding</keyword>
<protein>
    <submittedName>
        <fullName evidence="11">BQ2448_5837 protein</fullName>
    </submittedName>
</protein>
<name>A0A238F5F9_9BASI</name>
<reference evidence="12" key="1">
    <citation type="submission" date="2016-09" db="EMBL/GenBank/DDBJ databases">
        <authorList>
            <person name="Jeantristanb JTB J.-T."/>
            <person name="Ricardo R."/>
        </authorList>
    </citation>
    <scope>NUCLEOTIDE SEQUENCE [LARGE SCALE GENOMIC DNA]</scope>
</reference>
<feature type="region of interest" description="Disordered" evidence="9">
    <location>
        <begin position="191"/>
        <end position="212"/>
    </location>
</feature>
<feature type="region of interest" description="Disordered" evidence="9">
    <location>
        <begin position="260"/>
        <end position="308"/>
    </location>
</feature>
<evidence type="ECO:0000256" key="8">
    <source>
        <dbReference type="SAM" id="Coils"/>
    </source>
</evidence>
<dbReference type="GO" id="GO:0005694">
    <property type="term" value="C:chromosome"/>
    <property type="evidence" value="ECO:0007669"/>
    <property type="project" value="UniProtKB-SubCell"/>
</dbReference>
<evidence type="ECO:0000256" key="3">
    <source>
        <dbReference type="ARBA" id="ARBA00022603"/>
    </source>
</evidence>
<dbReference type="STRING" id="269621.A0A238F5F9"/>
<evidence type="ECO:0000256" key="6">
    <source>
        <dbReference type="ARBA" id="ARBA00022723"/>
    </source>
</evidence>
<evidence type="ECO:0000256" key="4">
    <source>
        <dbReference type="ARBA" id="ARBA00022679"/>
    </source>
</evidence>
<feature type="compositionally biased region" description="Basic and acidic residues" evidence="9">
    <location>
        <begin position="611"/>
        <end position="622"/>
    </location>
</feature>
<feature type="compositionally biased region" description="Low complexity" evidence="9">
    <location>
        <begin position="292"/>
        <end position="303"/>
    </location>
</feature>
<dbReference type="EMBL" id="FMSP01000001">
    <property type="protein sequence ID" value="SCV67191.1"/>
    <property type="molecule type" value="Genomic_DNA"/>
</dbReference>
<sequence length="1263" mass="139101">MDISSDTGSESGSGSGSDLEIIDCRPAATASGSYHALEVLAITDDDTSTTGSSGCFGHKFDTGTDSEGDVTILPHCPHHSPTAFKRLTLAERSERAVSPRAPASNTATPTAGRGGDPQDHLMSTAPTAPTPTATTLQRKSLQKQAEARPAGYLVISSDDDDDDDDSSPSSGSDLEIIVFSRSSPKRARAVVIPPSLRNESSGDDLPAPQGTQKLLPITSSALPPLSPSLPRHEILEAPSNQGSNIASTSRVQIEQLSPLPKIPPSMARHSSVAPNQPHYPHPTVSTSRLFIPKSRPSSSSSWKSRPDPTRISTIRVNLSSNLLNSGHDGWVKAIPRRSNPPDDRFSRLPQSPPKTLKSLPTGPTRHPTLSPPKNDSMRPSSTRSPTRNSSSPPQQVESRRSNDLGLDSETDSSQDGLPLPFGPPSPKFRGNEDVAAALPTPAATISPSLAADSSLNLDKGKGRASEWTDPEYDREMEADDEGEFVAIHGRTPDYSPASHQTSPDRSGLFKLTVDHSASTLDAPNATIPPFRHSDTLAPTPKQTHTKRTKKGTPKDSNSQLHHSSSTPPVKPSADQNPTSGLTPEREAEAHQPQSKPTTRPESPNVIQQRYRPGERLERERTAPDPQVNGTVSRDSLPAPPIRRASTSTQPYISRRSEAQRLRRQREREHHDIEARMIQDNNTNDGDIALDPTSIENCSALNLMIVKKRRLGARENELKLGTRERRTSKRIIKAPLQTLPNGLLEVDMRVDQEVLAQVDDVDQLVREVNIEVAQVNEEMDSLQERCKKFVLMESARPAKGRQILGPELEDEKNSDVRATLIQVVLNARAFEMQTGEKADNNPRYDTSSHTLLFESLIADVNSYELSAPCRIRVIPPVDGGKPHSPPFEFVYTNRVILPQGSAPEAPSACDCEGNCGDAANLERCACRKRQREASRTIGAENERSGHNSFAWESDGTLNDEVFGCSDPIWECNAGCGCDKTCVNHVVGKKRSVDVDIYWTGPMKGWGVRNPPTHDIDPQSSMPFMPDGGSVYRGRVIRRREPLAIYAGEQIPTSDTPERVEVYDKLCRNYIYDLDHFHIPEEAGKDHLYRTQGRKPLSGNGTKKAQKYGRDLAAFADKYKQRVMNKELGYCVDAFLRGNWTRFCNHSCSEFNAISRPVYVDEGRVERPLLVLFASRDIQPGEEIRISYHSESSPEFKQAPHQTRGQYKALLKEYRAKANARRLQARPEFRCYCGEFWCRGVMFNGGDDETDLSELDEVEQVEAPN</sequence>
<dbReference type="AlphaFoldDB" id="A0A238F5F9"/>
<gene>
    <name evidence="11" type="ORF">BQ2448_5837</name>
</gene>
<dbReference type="SMART" id="SM00317">
    <property type="entry name" value="SET"/>
    <property type="match status" value="1"/>
</dbReference>
<feature type="region of interest" description="Disordered" evidence="9">
    <location>
        <begin position="92"/>
        <end position="178"/>
    </location>
</feature>
<evidence type="ECO:0000256" key="1">
    <source>
        <dbReference type="ARBA" id="ARBA00004286"/>
    </source>
</evidence>
<dbReference type="InterPro" id="IPR001214">
    <property type="entry name" value="SET_dom"/>
</dbReference>
<feature type="coiled-coil region" evidence="8">
    <location>
        <begin position="757"/>
        <end position="791"/>
    </location>
</feature>
<comment type="subcellular location">
    <subcellularLocation>
        <location evidence="1">Chromosome</location>
    </subcellularLocation>
</comment>
<proteinExistence type="predicted"/>
<feature type="domain" description="SET" evidence="10">
    <location>
        <begin position="991"/>
        <end position="1187"/>
    </location>
</feature>
<evidence type="ECO:0000313" key="12">
    <source>
        <dbReference type="Proteomes" id="UP000198372"/>
    </source>
</evidence>
<feature type="region of interest" description="Disordered" evidence="9">
    <location>
        <begin position="321"/>
        <end position="669"/>
    </location>
</feature>
<feature type="compositionally biased region" description="Basic and acidic residues" evidence="9">
    <location>
        <begin position="654"/>
        <end position="669"/>
    </location>
</feature>
<keyword evidence="12" id="KW-1185">Reference proteome</keyword>
<dbReference type="GO" id="GO:0042054">
    <property type="term" value="F:histone methyltransferase activity"/>
    <property type="evidence" value="ECO:0007669"/>
    <property type="project" value="InterPro"/>
</dbReference>
<dbReference type="GO" id="GO:0008270">
    <property type="term" value="F:zinc ion binding"/>
    <property type="evidence" value="ECO:0007669"/>
    <property type="project" value="InterPro"/>
</dbReference>
<feature type="compositionally biased region" description="Low complexity" evidence="9">
    <location>
        <begin position="377"/>
        <end position="393"/>
    </location>
</feature>
<dbReference type="GO" id="GO:0032259">
    <property type="term" value="P:methylation"/>
    <property type="evidence" value="ECO:0007669"/>
    <property type="project" value="UniProtKB-KW"/>
</dbReference>
<feature type="compositionally biased region" description="Low complexity" evidence="9">
    <location>
        <begin position="124"/>
        <end position="135"/>
    </location>
</feature>
<keyword evidence="7" id="KW-0862">Zinc</keyword>
<dbReference type="InterPro" id="IPR046341">
    <property type="entry name" value="SET_dom_sf"/>
</dbReference>
<dbReference type="SUPFAM" id="SSF82199">
    <property type="entry name" value="SET domain"/>
    <property type="match status" value="2"/>
</dbReference>
<dbReference type="Pfam" id="PF05033">
    <property type="entry name" value="Pre-SET"/>
    <property type="match status" value="1"/>
</dbReference>
<evidence type="ECO:0000256" key="7">
    <source>
        <dbReference type="ARBA" id="ARBA00022833"/>
    </source>
</evidence>
<evidence type="ECO:0000259" key="10">
    <source>
        <dbReference type="PROSITE" id="PS50280"/>
    </source>
</evidence>
<feature type="compositionally biased region" description="Polar residues" evidence="9">
    <location>
        <begin position="443"/>
        <end position="456"/>
    </location>
</feature>
<dbReference type="GO" id="GO:0005634">
    <property type="term" value="C:nucleus"/>
    <property type="evidence" value="ECO:0007669"/>
    <property type="project" value="InterPro"/>
</dbReference>
<organism evidence="11 12">
    <name type="scientific">Microbotryum intermedium</name>
    <dbReference type="NCBI Taxonomy" id="269621"/>
    <lineage>
        <taxon>Eukaryota</taxon>
        <taxon>Fungi</taxon>
        <taxon>Dikarya</taxon>
        <taxon>Basidiomycota</taxon>
        <taxon>Pucciniomycotina</taxon>
        <taxon>Microbotryomycetes</taxon>
        <taxon>Microbotryales</taxon>
        <taxon>Microbotryaceae</taxon>
        <taxon>Microbotryum</taxon>
    </lineage>
</organism>
<feature type="compositionally biased region" description="Polar residues" evidence="9">
    <location>
        <begin position="591"/>
        <end position="607"/>
    </location>
</feature>
<keyword evidence="8" id="KW-0175">Coiled coil</keyword>
<dbReference type="Pfam" id="PF00856">
    <property type="entry name" value="SET"/>
    <property type="match status" value="1"/>
</dbReference>
<dbReference type="OrthoDB" id="308383at2759"/>
<keyword evidence="3" id="KW-0489">Methyltransferase</keyword>
<dbReference type="PANTHER" id="PTHR46223">
    <property type="entry name" value="HISTONE-LYSINE N-METHYLTRANSFERASE SUV39H"/>
    <property type="match status" value="1"/>
</dbReference>
<keyword evidence="2" id="KW-0158">Chromosome</keyword>
<feature type="compositionally biased region" description="Polar residues" evidence="9">
    <location>
        <begin position="554"/>
        <end position="581"/>
    </location>
</feature>
<feature type="compositionally biased region" description="Low complexity" evidence="9">
    <location>
        <begin position="1"/>
        <end position="19"/>
    </location>
</feature>
<dbReference type="Gene3D" id="2.170.270.10">
    <property type="entry name" value="SET domain"/>
    <property type="match status" value="1"/>
</dbReference>
<keyword evidence="5" id="KW-0949">S-adenosyl-L-methionine</keyword>
<feature type="compositionally biased region" description="Basic and acidic residues" evidence="9">
    <location>
        <begin position="458"/>
        <end position="475"/>
    </location>
</feature>
<evidence type="ECO:0000256" key="2">
    <source>
        <dbReference type="ARBA" id="ARBA00022454"/>
    </source>
</evidence>
<evidence type="ECO:0000313" key="11">
    <source>
        <dbReference type="EMBL" id="SCV67191.1"/>
    </source>
</evidence>
<accession>A0A238F5F9</accession>
<feature type="compositionally biased region" description="Acidic residues" evidence="9">
    <location>
        <begin position="157"/>
        <end position="166"/>
    </location>
</feature>